<sequence length="536" mass="61623">MASKAFSLYDFITTFKSKKDYKVTRLSQYLIQGFARDVCQTRWEVSSLCQDLVRARLRYDEIHTLIGLVESSNDDDAAWDAFAKYPEFLDELERALFDLSVALDKEDELFGELEHDIDIEISDLTVLLQLLERVVEFSVKKQNVFGTSGFNRSLRRIYALVSGWFMSIKALVSSRGDKKYPSMQKTFVCIERMMDQMRGWDQTNTLEHEAKIRIRIAFSRALFVLAVLRSLKKGDLPELIWRDIEIEAERIIPDTRFEPGDLGWTDIIEFFEKLERERVTPEPKPEPEVPYKAKLPGFYEDMKRKAAEIRRPYFSQAVTVVRMCAALARVLEVQADQREAEKSITKTFQSVLDALMAAVGAPEGTHGIISQESGRVTKSFASARSLLRTCFTSFKIHNDWSNWEAKMQSAMKRDTEHMELFINRLKTERHAERENPFSEETTTFQIEFVQKDAASGKWQKSAAEILSYEISANSTLQTLLSMEASRNTRLQERIVNLKSYFATDTDLAQMHSPTMKISDIKPGPAGIRVLKLVLAN</sequence>
<name>A0AAW0CUT4_9AGAR</name>
<proteinExistence type="predicted"/>
<gene>
    <name evidence="1" type="ORF">VNI00_008240</name>
</gene>
<evidence type="ECO:0000313" key="2">
    <source>
        <dbReference type="Proteomes" id="UP001383192"/>
    </source>
</evidence>
<dbReference type="AlphaFoldDB" id="A0AAW0CUT4"/>
<dbReference type="EMBL" id="JAYKXP010000028">
    <property type="protein sequence ID" value="KAK7043629.1"/>
    <property type="molecule type" value="Genomic_DNA"/>
</dbReference>
<keyword evidence="2" id="KW-1185">Reference proteome</keyword>
<comment type="caution">
    <text evidence="1">The sequence shown here is derived from an EMBL/GenBank/DDBJ whole genome shotgun (WGS) entry which is preliminary data.</text>
</comment>
<evidence type="ECO:0000313" key="1">
    <source>
        <dbReference type="EMBL" id="KAK7043629.1"/>
    </source>
</evidence>
<reference evidence="1 2" key="1">
    <citation type="submission" date="2024-01" db="EMBL/GenBank/DDBJ databases">
        <title>A draft genome for a cacao thread blight-causing isolate of Paramarasmius palmivorus.</title>
        <authorList>
            <person name="Baruah I.K."/>
            <person name="Bukari Y."/>
            <person name="Amoako-Attah I."/>
            <person name="Meinhardt L.W."/>
            <person name="Bailey B.A."/>
            <person name="Cohen S.P."/>
        </authorList>
    </citation>
    <scope>NUCLEOTIDE SEQUENCE [LARGE SCALE GENOMIC DNA]</scope>
    <source>
        <strain evidence="1 2">GH-12</strain>
    </source>
</reference>
<dbReference type="Proteomes" id="UP001383192">
    <property type="component" value="Unassembled WGS sequence"/>
</dbReference>
<protein>
    <submittedName>
        <fullName evidence="1">Uncharacterized protein</fullName>
    </submittedName>
</protein>
<organism evidence="1 2">
    <name type="scientific">Paramarasmius palmivorus</name>
    <dbReference type="NCBI Taxonomy" id="297713"/>
    <lineage>
        <taxon>Eukaryota</taxon>
        <taxon>Fungi</taxon>
        <taxon>Dikarya</taxon>
        <taxon>Basidiomycota</taxon>
        <taxon>Agaricomycotina</taxon>
        <taxon>Agaricomycetes</taxon>
        <taxon>Agaricomycetidae</taxon>
        <taxon>Agaricales</taxon>
        <taxon>Marasmiineae</taxon>
        <taxon>Marasmiaceae</taxon>
        <taxon>Paramarasmius</taxon>
    </lineage>
</organism>
<accession>A0AAW0CUT4</accession>